<dbReference type="EMBL" id="LDAU01000194">
    <property type="protein sequence ID" value="KRX00166.1"/>
    <property type="molecule type" value="Genomic_DNA"/>
</dbReference>
<reference evidence="2 3" key="1">
    <citation type="journal article" date="2015" name="Sci. Rep.">
        <title>Genome of the facultative scuticociliatosis pathogen Pseudocohnilembus persalinus provides insight into its virulence through horizontal gene transfer.</title>
        <authorList>
            <person name="Xiong J."/>
            <person name="Wang G."/>
            <person name="Cheng J."/>
            <person name="Tian M."/>
            <person name="Pan X."/>
            <person name="Warren A."/>
            <person name="Jiang C."/>
            <person name="Yuan D."/>
            <person name="Miao W."/>
        </authorList>
    </citation>
    <scope>NUCLEOTIDE SEQUENCE [LARGE SCALE GENOMIC DNA]</scope>
    <source>
        <strain evidence="2">36N120E</strain>
    </source>
</reference>
<evidence type="ECO:0000313" key="3">
    <source>
        <dbReference type="Proteomes" id="UP000054937"/>
    </source>
</evidence>
<accession>A0A0V0QDB7</accession>
<protein>
    <submittedName>
        <fullName evidence="2">Uncharacterized protein</fullName>
    </submittedName>
</protein>
<evidence type="ECO:0000313" key="2">
    <source>
        <dbReference type="EMBL" id="KRX00166.1"/>
    </source>
</evidence>
<dbReference type="Proteomes" id="UP000054937">
    <property type="component" value="Unassembled WGS sequence"/>
</dbReference>
<evidence type="ECO:0000256" key="1">
    <source>
        <dbReference type="SAM" id="SignalP"/>
    </source>
</evidence>
<keyword evidence="1" id="KW-0732">Signal</keyword>
<keyword evidence="3" id="KW-1185">Reference proteome</keyword>
<dbReference type="InParanoid" id="A0A0V0QDB7"/>
<name>A0A0V0QDB7_PSEPJ</name>
<proteinExistence type="predicted"/>
<feature type="chain" id="PRO_5006867413" evidence="1">
    <location>
        <begin position="19"/>
        <end position="158"/>
    </location>
</feature>
<gene>
    <name evidence="2" type="ORF">PPERSA_10665</name>
</gene>
<dbReference type="AlphaFoldDB" id="A0A0V0QDB7"/>
<feature type="signal peptide" evidence="1">
    <location>
        <begin position="1"/>
        <end position="18"/>
    </location>
</feature>
<sequence length="158" mass="17856">MKAFILLALLAFFSFGNCYQNDFSKKCQTAIDNAADQIVDIIHTFSDFNVLVFANDLRKLQTLQAKVNQECEGNSQWQIIIDEALAALTDDFKTCGGKVIVAIEDGIDLIEYLEKSNRNTLILIRKATQTWNAISDSIEVCKSKSEYQFDVQEFIQAL</sequence>
<comment type="caution">
    <text evidence="2">The sequence shown here is derived from an EMBL/GenBank/DDBJ whole genome shotgun (WGS) entry which is preliminary data.</text>
</comment>
<organism evidence="2 3">
    <name type="scientific">Pseudocohnilembus persalinus</name>
    <name type="common">Ciliate</name>
    <dbReference type="NCBI Taxonomy" id="266149"/>
    <lineage>
        <taxon>Eukaryota</taxon>
        <taxon>Sar</taxon>
        <taxon>Alveolata</taxon>
        <taxon>Ciliophora</taxon>
        <taxon>Intramacronucleata</taxon>
        <taxon>Oligohymenophorea</taxon>
        <taxon>Scuticociliatia</taxon>
        <taxon>Philasterida</taxon>
        <taxon>Pseudocohnilembidae</taxon>
        <taxon>Pseudocohnilembus</taxon>
    </lineage>
</organism>